<evidence type="ECO:0000313" key="1">
    <source>
        <dbReference type="EMBL" id="WAL66707.1"/>
    </source>
</evidence>
<protein>
    <submittedName>
        <fullName evidence="1">Uncharacterized protein</fullName>
    </submittedName>
</protein>
<sequence length="145" mass="15847">MNELSASPGHFRPTWTWSAHGVPDQPITVLVASWSKVRTRALLARHAGSEQPDAEDLFAELAYGARIVQEVISGRWCVVAELLRIGAVDSWAQVAIALGLTETEARDGFHGWIAGQVDLRRRTGAIGIRDAEAEELYALSEAVAW</sequence>
<dbReference type="Proteomes" id="UP001163203">
    <property type="component" value="Chromosome"/>
</dbReference>
<proteinExistence type="predicted"/>
<keyword evidence="2" id="KW-1185">Reference proteome</keyword>
<evidence type="ECO:0000313" key="2">
    <source>
        <dbReference type="Proteomes" id="UP001163203"/>
    </source>
</evidence>
<gene>
    <name evidence="1" type="ORF">ORV05_02505</name>
</gene>
<organism evidence="1 2">
    <name type="scientific">Amycolatopsis cynarae</name>
    <dbReference type="NCBI Taxonomy" id="2995223"/>
    <lineage>
        <taxon>Bacteria</taxon>
        <taxon>Bacillati</taxon>
        <taxon>Actinomycetota</taxon>
        <taxon>Actinomycetes</taxon>
        <taxon>Pseudonocardiales</taxon>
        <taxon>Pseudonocardiaceae</taxon>
        <taxon>Amycolatopsis</taxon>
    </lineage>
</organism>
<accession>A0ABY7B345</accession>
<name>A0ABY7B345_9PSEU</name>
<dbReference type="EMBL" id="CP113836">
    <property type="protein sequence ID" value="WAL66707.1"/>
    <property type="molecule type" value="Genomic_DNA"/>
</dbReference>
<dbReference type="RefSeq" id="WP_268756837.1">
    <property type="nucleotide sequence ID" value="NZ_CP113836.1"/>
</dbReference>
<reference evidence="1" key="1">
    <citation type="submission" date="2022-11" db="EMBL/GenBank/DDBJ databases">
        <authorList>
            <person name="Mo P."/>
        </authorList>
    </citation>
    <scope>NUCLEOTIDE SEQUENCE</scope>
    <source>
        <strain evidence="1">HUAS 11-8</strain>
    </source>
</reference>